<organism evidence="1 2">
    <name type="scientific">Methylorubrum rhodinum</name>
    <dbReference type="NCBI Taxonomy" id="29428"/>
    <lineage>
        <taxon>Bacteria</taxon>
        <taxon>Pseudomonadati</taxon>
        <taxon>Pseudomonadota</taxon>
        <taxon>Alphaproteobacteria</taxon>
        <taxon>Hyphomicrobiales</taxon>
        <taxon>Methylobacteriaceae</taxon>
        <taxon>Methylorubrum</taxon>
    </lineage>
</organism>
<dbReference type="InterPro" id="IPR009241">
    <property type="entry name" value="HigB-like"/>
</dbReference>
<evidence type="ECO:0000313" key="1">
    <source>
        <dbReference type="EMBL" id="MBB5758008.1"/>
    </source>
</evidence>
<dbReference type="AlphaFoldDB" id="A0A840ZLP4"/>
<dbReference type="EMBL" id="JACHOP010000010">
    <property type="protein sequence ID" value="MBB5758008.1"/>
    <property type="molecule type" value="Genomic_DNA"/>
</dbReference>
<gene>
    <name evidence="1" type="ORF">HNR00_002725</name>
</gene>
<accession>A0A840ZLP4</accession>
<keyword evidence="2" id="KW-1185">Reference proteome</keyword>
<proteinExistence type="predicted"/>
<sequence>MPAIPLAFYRSAAGHEPVREWLRELPAEDKRVIGFDIRRVQLGWPIGLPVCCPMSGGLFEVRSTLPSRREARLLFGFHEGRLIALHAFIKKAQRTPAADLDLARRRLKDIIG</sequence>
<evidence type="ECO:0000313" key="2">
    <source>
        <dbReference type="Proteomes" id="UP000583454"/>
    </source>
</evidence>
<dbReference type="Pfam" id="PF05973">
    <property type="entry name" value="Gp49"/>
    <property type="match status" value="1"/>
</dbReference>
<reference evidence="1 2" key="1">
    <citation type="submission" date="2020-08" db="EMBL/GenBank/DDBJ databases">
        <title>Genomic Encyclopedia of Type Strains, Phase IV (KMG-IV): sequencing the most valuable type-strain genomes for metagenomic binning, comparative biology and taxonomic classification.</title>
        <authorList>
            <person name="Goeker M."/>
        </authorList>
    </citation>
    <scope>NUCLEOTIDE SEQUENCE [LARGE SCALE GENOMIC DNA]</scope>
    <source>
        <strain evidence="1 2">DSM 2163</strain>
    </source>
</reference>
<name>A0A840ZLP4_9HYPH</name>
<dbReference type="Proteomes" id="UP000583454">
    <property type="component" value="Unassembled WGS sequence"/>
</dbReference>
<comment type="caution">
    <text evidence="1">The sequence shown here is derived from an EMBL/GenBank/DDBJ whole genome shotgun (WGS) entry which is preliminary data.</text>
</comment>
<protein>
    <submittedName>
        <fullName evidence="1">Phage-related protein</fullName>
    </submittedName>
</protein>